<dbReference type="RefSeq" id="WP_101176493.1">
    <property type="nucleotide sequence ID" value="NZ_PISE01000014.1"/>
</dbReference>
<dbReference type="AlphaFoldDB" id="A0A2N0Z4F9"/>
<dbReference type="EMBL" id="PISE01000014">
    <property type="protein sequence ID" value="PKG24369.1"/>
    <property type="molecule type" value="Genomic_DNA"/>
</dbReference>
<sequence>MENKHFIQVKKNVFELGAEETFIYSIISKNSLIDGATMINLPYFLELLGMSNRTENRSKLKKYLSNLSSSLDVKYYKDFRLQKTVDVEKMKPSQHYYAQIPSAEGGFVKFYIKDFTKLMLIDSKEYKSMLLLQYLFMIGTIKESKAERLIGWQNIEQIAEAIRFNKKTVMKYNKIFQENELIYCGTVHLNGKDKNIYSRWDEQNDVIEAVKEAKVTGHISKKRKQKENEGVIEKKHKPLNNTFQQQANNNDIAPEVMIAIDSFLDAGLILHKKTKEKIEQAIQICGSEQFVKVVKELESRCKNTMSEGQWAGYFSNNIIASAKEQRTHIDAQNKAMEELEKGQPQLESERLYPPHVMEWKIKGFNSREEYKKAKDKEDMEKLIASLQLG</sequence>
<dbReference type="Proteomes" id="UP000233375">
    <property type="component" value="Unassembled WGS sequence"/>
</dbReference>
<gene>
    <name evidence="2" type="ORF">CWS01_07070</name>
</gene>
<reference evidence="2 3" key="1">
    <citation type="journal article" date="2003" name="Int. J. Syst. Evol. Microbiol.">
        <title>Bacillus nealsonii sp. nov., isolated from a spacecraft-assembly facility, whose spores are gamma-radiation resistant.</title>
        <authorList>
            <person name="Venkateswaran K."/>
            <person name="Kempf M."/>
            <person name="Chen F."/>
            <person name="Satomi M."/>
            <person name="Nicholson W."/>
            <person name="Kern R."/>
        </authorList>
    </citation>
    <scope>NUCLEOTIDE SEQUENCE [LARGE SCALE GENOMIC DNA]</scope>
    <source>
        <strain evidence="2 3">FO-92</strain>
    </source>
</reference>
<evidence type="ECO:0000313" key="2">
    <source>
        <dbReference type="EMBL" id="PKG24369.1"/>
    </source>
</evidence>
<keyword evidence="3" id="KW-1185">Reference proteome</keyword>
<keyword evidence="1" id="KW-0175">Coiled coil</keyword>
<proteinExistence type="predicted"/>
<evidence type="ECO:0000256" key="1">
    <source>
        <dbReference type="SAM" id="Coils"/>
    </source>
</evidence>
<name>A0A2N0Z4F9_9BACI</name>
<dbReference type="OrthoDB" id="2866165at2"/>
<feature type="coiled-coil region" evidence="1">
    <location>
        <begin position="322"/>
        <end position="349"/>
    </location>
</feature>
<protein>
    <submittedName>
        <fullName evidence="2">Uncharacterized protein</fullName>
    </submittedName>
</protein>
<organism evidence="2 3">
    <name type="scientific">Niallia nealsonii</name>
    <dbReference type="NCBI Taxonomy" id="115979"/>
    <lineage>
        <taxon>Bacteria</taxon>
        <taxon>Bacillati</taxon>
        <taxon>Bacillota</taxon>
        <taxon>Bacilli</taxon>
        <taxon>Bacillales</taxon>
        <taxon>Bacillaceae</taxon>
        <taxon>Niallia</taxon>
    </lineage>
</organism>
<accession>A0A2N0Z4F9</accession>
<evidence type="ECO:0000313" key="3">
    <source>
        <dbReference type="Proteomes" id="UP000233375"/>
    </source>
</evidence>
<comment type="caution">
    <text evidence="2">The sequence shown here is derived from an EMBL/GenBank/DDBJ whole genome shotgun (WGS) entry which is preliminary data.</text>
</comment>